<evidence type="ECO:0000313" key="2">
    <source>
        <dbReference type="Proteomes" id="UP000178943"/>
    </source>
</evidence>
<reference evidence="1 2" key="1">
    <citation type="journal article" date="2016" name="Nat. Commun.">
        <title>Thousands of microbial genomes shed light on interconnected biogeochemical processes in an aquifer system.</title>
        <authorList>
            <person name="Anantharaman K."/>
            <person name="Brown C.T."/>
            <person name="Hug L.A."/>
            <person name="Sharon I."/>
            <person name="Castelle C.J."/>
            <person name="Probst A.J."/>
            <person name="Thomas B.C."/>
            <person name="Singh A."/>
            <person name="Wilkins M.J."/>
            <person name="Karaoz U."/>
            <person name="Brodie E.L."/>
            <person name="Williams K.H."/>
            <person name="Hubbard S.S."/>
            <person name="Banfield J.F."/>
        </authorList>
    </citation>
    <scope>NUCLEOTIDE SEQUENCE [LARGE SCALE GENOMIC DNA]</scope>
</reference>
<organism evidence="1 2">
    <name type="scientific">Candidatus Fischerbacteria bacterium RBG_13_37_8</name>
    <dbReference type="NCBI Taxonomy" id="1817863"/>
    <lineage>
        <taxon>Bacteria</taxon>
        <taxon>Candidatus Fischeribacteriota</taxon>
    </lineage>
</organism>
<dbReference type="AlphaFoldDB" id="A0A1F5VUZ3"/>
<protein>
    <submittedName>
        <fullName evidence="1">Uncharacterized protein</fullName>
    </submittedName>
</protein>
<dbReference type="EMBL" id="MFGW01000066">
    <property type="protein sequence ID" value="OGF67210.1"/>
    <property type="molecule type" value="Genomic_DNA"/>
</dbReference>
<accession>A0A1F5VUZ3</accession>
<proteinExistence type="predicted"/>
<sequence length="163" mass="18914">MKAEQPPSSSLEKTKALPLDSESYEKIAQFGSVNIYLNNNYLPRIFSVNKLRAARNIYEIRDSFYKHTIDPSSEAYVSQKDYEQLKRFKLALSKPVIRTYQPEFIDIEVEAKDYTFLILSDMNYPGWHAFLDAKQITIYEANGFLRGFLIPSGKHTLQLKFGE</sequence>
<comment type="caution">
    <text evidence="1">The sequence shown here is derived from an EMBL/GenBank/DDBJ whole genome shotgun (WGS) entry which is preliminary data.</text>
</comment>
<gene>
    <name evidence="1" type="ORF">A2Y62_11825</name>
</gene>
<dbReference type="Proteomes" id="UP000178943">
    <property type="component" value="Unassembled WGS sequence"/>
</dbReference>
<name>A0A1F5VUZ3_9BACT</name>
<evidence type="ECO:0000313" key="1">
    <source>
        <dbReference type="EMBL" id="OGF67210.1"/>
    </source>
</evidence>
<dbReference type="STRING" id="1817863.A2Y62_11825"/>